<evidence type="ECO:0000256" key="1">
    <source>
        <dbReference type="ARBA" id="ARBA00008857"/>
    </source>
</evidence>
<evidence type="ECO:0000313" key="6">
    <source>
        <dbReference type="Proteomes" id="UP000009229"/>
    </source>
</evidence>
<comment type="similarity">
    <text evidence="1">Belongs to the 'phage' integrase family.</text>
</comment>
<accession>A0AAU8Q4C7</accession>
<organism evidence="5 6">
    <name type="scientific">Desulfofundulus kuznetsovii (strain DSM 6115 / VKM B-1805 / 17)</name>
    <name type="common">Desulfotomaculum kuznetsovii</name>
    <dbReference type="NCBI Taxonomy" id="760568"/>
    <lineage>
        <taxon>Bacteria</taxon>
        <taxon>Bacillati</taxon>
        <taxon>Bacillota</taxon>
        <taxon>Clostridia</taxon>
        <taxon>Eubacteriales</taxon>
        <taxon>Peptococcaceae</taxon>
        <taxon>Desulfofundulus</taxon>
    </lineage>
</organism>
<dbReference type="SUPFAM" id="SSF56349">
    <property type="entry name" value="DNA breaking-rejoining enzymes"/>
    <property type="match status" value="1"/>
</dbReference>
<dbReference type="GO" id="GO:0003677">
    <property type="term" value="F:DNA binding"/>
    <property type="evidence" value="ECO:0007669"/>
    <property type="project" value="UniProtKB-UniRule"/>
</dbReference>
<dbReference type="Gene3D" id="1.10.150.130">
    <property type="match status" value="1"/>
</dbReference>
<feature type="domain" description="Core-binding (CB)" evidence="4">
    <location>
        <begin position="8"/>
        <end position="100"/>
    </location>
</feature>
<dbReference type="InterPro" id="IPR044068">
    <property type="entry name" value="CB"/>
</dbReference>
<dbReference type="Proteomes" id="UP000009229">
    <property type="component" value="Chromosome"/>
</dbReference>
<proteinExistence type="inferred from homology"/>
<evidence type="ECO:0000256" key="2">
    <source>
        <dbReference type="ARBA" id="ARBA00023125"/>
    </source>
</evidence>
<dbReference type="Pfam" id="PF02899">
    <property type="entry name" value="Phage_int_SAM_1"/>
    <property type="match status" value="1"/>
</dbReference>
<keyword evidence="2 3" id="KW-0238">DNA-binding</keyword>
<dbReference type="InterPro" id="IPR004107">
    <property type="entry name" value="Integrase_SAM-like_N"/>
</dbReference>
<dbReference type="InterPro" id="IPR010998">
    <property type="entry name" value="Integrase_recombinase_N"/>
</dbReference>
<protein>
    <recommendedName>
        <fullName evidence="4">Core-binding (CB) domain-containing protein</fullName>
    </recommendedName>
</protein>
<keyword evidence="6" id="KW-1185">Reference proteome</keyword>
<evidence type="ECO:0000256" key="3">
    <source>
        <dbReference type="PROSITE-ProRule" id="PRU01248"/>
    </source>
</evidence>
<gene>
    <name evidence="5" type="ordered locus">Desku_2409</name>
</gene>
<evidence type="ECO:0000313" key="5">
    <source>
        <dbReference type="EMBL" id="AEG15943.1"/>
    </source>
</evidence>
<dbReference type="InterPro" id="IPR011010">
    <property type="entry name" value="DNA_brk_join_enz"/>
</dbReference>
<dbReference type="AlphaFoldDB" id="A0AAU8Q4C7"/>
<evidence type="ECO:0000259" key="4">
    <source>
        <dbReference type="PROSITE" id="PS51900"/>
    </source>
</evidence>
<dbReference type="GO" id="GO:0015074">
    <property type="term" value="P:DNA integration"/>
    <property type="evidence" value="ECO:0007669"/>
    <property type="project" value="InterPro"/>
</dbReference>
<dbReference type="PROSITE" id="PS51900">
    <property type="entry name" value="CB"/>
    <property type="match status" value="1"/>
</dbReference>
<dbReference type="KEGG" id="dku:Desku_2409"/>
<name>A0AAU8Q4C7_DESK7</name>
<dbReference type="EMBL" id="CP002770">
    <property type="protein sequence ID" value="AEG15943.1"/>
    <property type="molecule type" value="Genomic_DNA"/>
</dbReference>
<reference evidence="6" key="1">
    <citation type="submission" date="2011-05" db="EMBL/GenBank/DDBJ databases">
        <title>Complete sequence of Desulfotomaculum kuznetsovii DSM 6115.</title>
        <authorList>
            <person name="Lucas S."/>
            <person name="Han J."/>
            <person name="Lapidus A."/>
            <person name="Cheng J.-F."/>
            <person name="Goodwin L."/>
            <person name="Pitluck S."/>
            <person name="Peters L."/>
            <person name="Mikhailova N."/>
            <person name="Lu M."/>
            <person name="Saunders E."/>
            <person name="Han C."/>
            <person name="Tapia R."/>
            <person name="Land M."/>
            <person name="Hauser L."/>
            <person name="Kyrpides N."/>
            <person name="Ivanova N."/>
            <person name="Pagani I."/>
            <person name="Nazina T."/>
            <person name="Ivanova A."/>
            <person name="Parshina S."/>
            <person name="Kuever J."/>
            <person name="Muyzer G."/>
            <person name="Plugge C."/>
            <person name="Stams A."/>
            <person name="Woyke T."/>
        </authorList>
    </citation>
    <scope>NUCLEOTIDE SEQUENCE [LARGE SCALE GENOMIC DNA]</scope>
    <source>
        <strain evidence="6">DSM 6115 / VKM B-1805 / 17</strain>
    </source>
</reference>
<dbReference type="RefSeq" id="WP_013823454.1">
    <property type="nucleotide sequence ID" value="NC_015573.1"/>
</dbReference>
<sequence>MLRVSWENTGNPILDRLGRQFVDRVARYARGGSYEKRIEWYRKYIKFLHFLAERFGPEDIRNIQPRHVAAFSKYLKEVGRSERTVLRYYSVIRWWHRQIPWRKYEMPENKVLLELEARLDDKRFCEEIKNSYRRKRGRGRVQKPHGTI</sequence>